<keyword evidence="2" id="KW-0456">Lyase</keyword>
<proteinExistence type="inferred from homology"/>
<dbReference type="Proteomes" id="UP000004994">
    <property type="component" value="Chromosome 8"/>
</dbReference>
<organism evidence="3">
    <name type="scientific">Solanum lycopersicum</name>
    <name type="common">Tomato</name>
    <name type="synonym">Lycopersicon esculentum</name>
    <dbReference type="NCBI Taxonomy" id="4081"/>
    <lineage>
        <taxon>Eukaryota</taxon>
        <taxon>Viridiplantae</taxon>
        <taxon>Streptophyta</taxon>
        <taxon>Embryophyta</taxon>
        <taxon>Tracheophyta</taxon>
        <taxon>Spermatophyta</taxon>
        <taxon>Magnoliopsida</taxon>
        <taxon>eudicotyledons</taxon>
        <taxon>Gunneridae</taxon>
        <taxon>Pentapetalae</taxon>
        <taxon>asterids</taxon>
        <taxon>lamiids</taxon>
        <taxon>Solanales</taxon>
        <taxon>Solanaceae</taxon>
        <taxon>Solanoideae</taxon>
        <taxon>Solaneae</taxon>
        <taxon>Solanum</taxon>
        <taxon>Solanum subgen. Lycopersicon</taxon>
    </lineage>
</organism>
<evidence type="ECO:0000256" key="2">
    <source>
        <dbReference type="ARBA" id="ARBA00022793"/>
    </source>
</evidence>
<evidence type="ECO:0000313" key="4">
    <source>
        <dbReference type="Proteomes" id="UP000004994"/>
    </source>
</evidence>
<dbReference type="STRING" id="4081.A0A3Q7HQ04"/>
<keyword evidence="2" id="KW-0210">Decarboxylase</keyword>
<reference evidence="3" key="2">
    <citation type="submission" date="2019-01" db="UniProtKB">
        <authorList>
            <consortium name="EnsemblPlants"/>
        </authorList>
    </citation>
    <scope>IDENTIFICATION</scope>
    <source>
        <strain evidence="3">cv. Heinz 1706</strain>
    </source>
</reference>
<sequence>MMVPLNLDTILVNYMNRLTQQVNYHLGYPVNICYDHYASLAPLLQFHLNNYGDPVLQNNVSFHSKYFQVAVLDWFSQLWDIEILSSGCFGLVFTTLGY</sequence>
<accession>A0A3Q7HQ04</accession>
<dbReference type="Gramene" id="Solyc08g068660.1.1">
    <property type="protein sequence ID" value="Solyc08g068660.1.1.1"/>
    <property type="gene ID" value="Solyc08g068660.1"/>
</dbReference>
<protein>
    <submittedName>
        <fullName evidence="3">Uncharacterized protein</fullName>
    </submittedName>
</protein>
<dbReference type="AlphaFoldDB" id="A0A3Q7HQ04"/>
<dbReference type="EnsemblPlants" id="Solyc08g068660.1.1">
    <property type="protein sequence ID" value="Solyc08g068660.1.1.1"/>
    <property type="gene ID" value="Solyc08g068660.1"/>
</dbReference>
<reference evidence="3" key="1">
    <citation type="journal article" date="2012" name="Nature">
        <title>The tomato genome sequence provides insights into fleshy fruit evolution.</title>
        <authorList>
            <consortium name="Tomato Genome Consortium"/>
        </authorList>
    </citation>
    <scope>NUCLEOTIDE SEQUENCE [LARGE SCALE GENOMIC DNA]</scope>
    <source>
        <strain evidence="3">cv. Heinz 1706</strain>
    </source>
</reference>
<dbReference type="InParanoid" id="A0A3Q7HQ04"/>
<name>A0A3Q7HQ04_SOLLC</name>
<dbReference type="PaxDb" id="4081-Solyc08g068660.1.1"/>
<evidence type="ECO:0000256" key="1">
    <source>
        <dbReference type="ARBA" id="ARBA00009533"/>
    </source>
</evidence>
<comment type="similarity">
    <text evidence="1">Belongs to the group II decarboxylase family.</text>
</comment>
<dbReference type="GO" id="GO:0016831">
    <property type="term" value="F:carboxy-lyase activity"/>
    <property type="evidence" value="ECO:0007669"/>
    <property type="project" value="UniProtKB-KW"/>
</dbReference>
<dbReference type="PANTHER" id="PTHR46101:SF16">
    <property type="entry name" value="HISTIDINE DECARBOXYLASE-LIKE"/>
    <property type="match status" value="1"/>
</dbReference>
<dbReference type="InterPro" id="IPR051151">
    <property type="entry name" value="Group_II_Decarboxylase"/>
</dbReference>
<keyword evidence="4" id="KW-1185">Reference proteome</keyword>
<evidence type="ECO:0000313" key="3">
    <source>
        <dbReference type="EnsemblPlants" id="Solyc08g068660.1.1.1"/>
    </source>
</evidence>
<dbReference type="PANTHER" id="PTHR46101">
    <property type="match status" value="1"/>
</dbReference>